<dbReference type="GO" id="GO:0016491">
    <property type="term" value="F:oxidoreductase activity"/>
    <property type="evidence" value="ECO:0007669"/>
    <property type="project" value="UniProtKB-KW"/>
</dbReference>
<dbReference type="EMBL" id="NPDN01000002">
    <property type="protein sequence ID" value="PJZ26707.1"/>
    <property type="molecule type" value="Genomic_DNA"/>
</dbReference>
<reference evidence="4 5" key="1">
    <citation type="submission" date="2017-07" db="EMBL/GenBank/DDBJ databases">
        <title>Leptospira spp. isolated from tropical soils.</title>
        <authorList>
            <person name="Thibeaux R."/>
            <person name="Iraola G."/>
            <person name="Ferres I."/>
            <person name="Bierque E."/>
            <person name="Girault D."/>
            <person name="Soupe-Gilbert M.-E."/>
            <person name="Picardeau M."/>
            <person name="Goarant C."/>
        </authorList>
    </citation>
    <scope>NUCLEOTIDE SEQUENCE [LARGE SCALE GENOMIC DNA]</scope>
    <source>
        <strain evidence="4 5">MCA1-C-A1</strain>
    </source>
</reference>
<comment type="caution">
    <text evidence="4">The sequence shown here is derived from an EMBL/GenBank/DDBJ whole genome shotgun (WGS) entry which is preliminary data.</text>
</comment>
<evidence type="ECO:0000313" key="4">
    <source>
        <dbReference type="EMBL" id="PJZ26707.1"/>
    </source>
</evidence>
<name>A0A2M9XGA4_9LEPT</name>
<dbReference type="AlphaFoldDB" id="A0A2M9XGA4"/>
<evidence type="ECO:0000256" key="3">
    <source>
        <dbReference type="RuleBase" id="RU000363"/>
    </source>
</evidence>
<dbReference type="PROSITE" id="PS00061">
    <property type="entry name" value="ADH_SHORT"/>
    <property type="match status" value="1"/>
</dbReference>
<dbReference type="PANTHER" id="PTHR44196:SF1">
    <property type="entry name" value="DEHYDROGENASE_REDUCTASE SDR FAMILY MEMBER 7B"/>
    <property type="match status" value="1"/>
</dbReference>
<evidence type="ECO:0000256" key="1">
    <source>
        <dbReference type="ARBA" id="ARBA00006484"/>
    </source>
</evidence>
<dbReference type="Gene3D" id="3.40.50.720">
    <property type="entry name" value="NAD(P)-binding Rossmann-like Domain"/>
    <property type="match status" value="1"/>
</dbReference>
<organism evidence="4 5">
    <name type="scientific">Leptospira hartskeerlii</name>
    <dbReference type="NCBI Taxonomy" id="2023177"/>
    <lineage>
        <taxon>Bacteria</taxon>
        <taxon>Pseudomonadati</taxon>
        <taxon>Spirochaetota</taxon>
        <taxon>Spirochaetia</taxon>
        <taxon>Leptospirales</taxon>
        <taxon>Leptospiraceae</taxon>
        <taxon>Leptospira</taxon>
    </lineage>
</organism>
<dbReference type="InterPro" id="IPR002347">
    <property type="entry name" value="SDR_fam"/>
</dbReference>
<accession>A0A2M9XGA4</accession>
<dbReference type="InterPro" id="IPR020904">
    <property type="entry name" value="Sc_DH/Rdtase_CS"/>
</dbReference>
<dbReference type="PRINTS" id="PR00080">
    <property type="entry name" value="SDRFAMILY"/>
</dbReference>
<sequence length="267" mass="29518">MGEFFKDKVVWITGASSGIGESLVKEAARRGATLVLSSRREKELKRVRKENGLTDSNSMILPLDLEDYKKLGKVPAQVIKTFGKIDVLINNGGISQRSLAHETSLDTYETLMKVNYFGNIALTLAVLPHMRERKQGWVSTIASVAGLIGVPLRTGYSSTKFALTGFYEALRAENAKENLKVTLVYPGFVKTNISHNALKGDGTPQKKMDNVIENGIDADECARKILDAIENEDLQVIIAGGKEKFGLFLRHYFPKFFAKFLSKTAVT</sequence>
<gene>
    <name evidence="4" type="ORF">CH357_04240</name>
</gene>
<dbReference type="PANTHER" id="PTHR44196">
    <property type="entry name" value="DEHYDROGENASE/REDUCTASE SDR FAMILY MEMBER 7B"/>
    <property type="match status" value="1"/>
</dbReference>
<keyword evidence="2" id="KW-0560">Oxidoreductase</keyword>
<dbReference type="OrthoDB" id="9793345at2"/>
<dbReference type="NCBIfam" id="NF004825">
    <property type="entry name" value="PRK06181.1"/>
    <property type="match status" value="1"/>
</dbReference>
<protein>
    <submittedName>
        <fullName evidence="4">Short chain dehydrogenase</fullName>
    </submittedName>
</protein>
<dbReference type="Proteomes" id="UP000232196">
    <property type="component" value="Unassembled WGS sequence"/>
</dbReference>
<dbReference type="Pfam" id="PF00106">
    <property type="entry name" value="adh_short"/>
    <property type="match status" value="1"/>
</dbReference>
<dbReference type="RefSeq" id="WP_100705523.1">
    <property type="nucleotide sequence ID" value="NZ_NPDL01000002.1"/>
</dbReference>
<dbReference type="PRINTS" id="PR00081">
    <property type="entry name" value="GDHRDH"/>
</dbReference>
<comment type="similarity">
    <text evidence="1 3">Belongs to the short-chain dehydrogenases/reductases (SDR) family.</text>
</comment>
<dbReference type="CDD" id="cd05332">
    <property type="entry name" value="11beta-HSD1_like_SDR_c"/>
    <property type="match status" value="1"/>
</dbReference>
<evidence type="ECO:0000256" key="2">
    <source>
        <dbReference type="ARBA" id="ARBA00023002"/>
    </source>
</evidence>
<keyword evidence="5" id="KW-1185">Reference proteome</keyword>
<dbReference type="SUPFAM" id="SSF51735">
    <property type="entry name" value="NAD(P)-binding Rossmann-fold domains"/>
    <property type="match status" value="1"/>
</dbReference>
<dbReference type="GO" id="GO:0016020">
    <property type="term" value="C:membrane"/>
    <property type="evidence" value="ECO:0007669"/>
    <property type="project" value="TreeGrafter"/>
</dbReference>
<evidence type="ECO:0000313" key="5">
    <source>
        <dbReference type="Proteomes" id="UP000232196"/>
    </source>
</evidence>
<proteinExistence type="inferred from homology"/>
<dbReference type="InterPro" id="IPR036291">
    <property type="entry name" value="NAD(P)-bd_dom_sf"/>
</dbReference>